<reference evidence="2" key="1">
    <citation type="submission" date="2020-02" db="EMBL/GenBank/DDBJ databases">
        <authorList>
            <person name="Scholz U."/>
            <person name="Mascher M."/>
            <person name="Fiebig A."/>
        </authorList>
    </citation>
    <scope>NUCLEOTIDE SEQUENCE</scope>
</reference>
<dbReference type="PANTHER" id="PTHR33509:SF5">
    <property type="entry name" value="PROTEIN SENESCENCE-ASSOCIATED GENE 21, MITOCHONDRIAL"/>
    <property type="match status" value="1"/>
</dbReference>
<dbReference type="InterPro" id="IPR004926">
    <property type="entry name" value="LEA_3a"/>
</dbReference>
<dbReference type="EMBL" id="LR746276">
    <property type="protein sequence ID" value="CAA7406690.1"/>
    <property type="molecule type" value="Genomic_DNA"/>
</dbReference>
<evidence type="ECO:0000256" key="1">
    <source>
        <dbReference type="SAM" id="MobiDB-lite"/>
    </source>
</evidence>
<feature type="compositionally biased region" description="Low complexity" evidence="1">
    <location>
        <begin position="42"/>
        <end position="66"/>
    </location>
</feature>
<keyword evidence="3" id="KW-1185">Reference proteome</keyword>
<organism evidence="2 3">
    <name type="scientific">Spirodela intermedia</name>
    <name type="common">Intermediate duckweed</name>
    <dbReference type="NCBI Taxonomy" id="51605"/>
    <lineage>
        <taxon>Eukaryota</taxon>
        <taxon>Viridiplantae</taxon>
        <taxon>Streptophyta</taxon>
        <taxon>Embryophyta</taxon>
        <taxon>Tracheophyta</taxon>
        <taxon>Spermatophyta</taxon>
        <taxon>Magnoliopsida</taxon>
        <taxon>Liliopsida</taxon>
        <taxon>Araceae</taxon>
        <taxon>Lemnoideae</taxon>
        <taxon>Spirodela</taxon>
    </lineage>
</organism>
<evidence type="ECO:0000313" key="3">
    <source>
        <dbReference type="Proteomes" id="UP000663760"/>
    </source>
</evidence>
<protein>
    <submittedName>
        <fullName evidence="2">Uncharacterized protein</fullName>
    </submittedName>
</protein>
<dbReference type="Proteomes" id="UP000663760">
    <property type="component" value="Chromosome 13"/>
</dbReference>
<accession>A0A7I8LA02</accession>
<dbReference type="GO" id="GO:0006950">
    <property type="term" value="P:response to stress"/>
    <property type="evidence" value="ECO:0007669"/>
    <property type="project" value="TreeGrafter"/>
</dbReference>
<feature type="region of interest" description="Disordered" evidence="1">
    <location>
        <begin position="41"/>
        <end position="68"/>
    </location>
</feature>
<name>A0A7I8LA02_SPIIN</name>
<feature type="region of interest" description="Disordered" evidence="1">
    <location>
        <begin position="1"/>
        <end position="25"/>
    </location>
</feature>
<evidence type="ECO:0000313" key="2">
    <source>
        <dbReference type="EMBL" id="CAA7406690.1"/>
    </source>
</evidence>
<dbReference type="AlphaFoldDB" id="A0A7I8LA02"/>
<gene>
    <name evidence="2" type="ORF">SI8410_13017368</name>
</gene>
<dbReference type="Pfam" id="PF03242">
    <property type="entry name" value="LEA_3a"/>
    <property type="match status" value="1"/>
</dbReference>
<sequence>MWRSLNRSKGGFCVSSGGESEEDRRGYSAAAAVARKVEEKALASPKGKSMSSAAAADSPATATVPALSSSWVPDPATGYYRPANGAPEVDAADLRRRLLSRRRA</sequence>
<dbReference type="PANTHER" id="PTHR33509">
    <property type="entry name" value="LATE EMBRYOGENIS ABUNDANT PROTEIN 2-RELATED"/>
    <property type="match status" value="1"/>
</dbReference>
<dbReference type="GO" id="GO:0005739">
    <property type="term" value="C:mitochondrion"/>
    <property type="evidence" value="ECO:0007669"/>
    <property type="project" value="TreeGrafter"/>
</dbReference>
<proteinExistence type="predicted"/>